<protein>
    <submittedName>
        <fullName evidence="1">Uncharacterized protein</fullName>
    </submittedName>
</protein>
<gene>
    <name evidence="1" type="ORF">U27_00312</name>
</gene>
<dbReference type="AlphaFoldDB" id="A0A081C760"/>
<organism evidence="1">
    <name type="scientific">Vecturithrix granuli</name>
    <dbReference type="NCBI Taxonomy" id="1499967"/>
    <lineage>
        <taxon>Bacteria</taxon>
        <taxon>Candidatus Moduliflexota</taxon>
        <taxon>Candidatus Vecturitrichia</taxon>
        <taxon>Candidatus Vecturitrichales</taxon>
        <taxon>Candidatus Vecturitrichaceae</taxon>
        <taxon>Candidatus Vecturithrix</taxon>
    </lineage>
</organism>
<sequence length="653" mass="76278">MKGIGPEEISLLPFAPCHLPFALCLAPIVNMIDLEDNNIDQILVEFSSEELINLSEDLLKIAIELTLHDDLDLPDLDSVAKGNDLLVIIPKVIASRLNKAETYSQKFASFRHEDLVFAGYSIEELHAIRKLLEDVIWLVEHYPRDALYREVFEELKDNFELDAEVYRRALKNVNEAYRIQSRHLMTNAIRAYKDVITYSFDHFLHESPSTLEKYREHLSHAVDLLETSEMREKYASQLRGLTKTLILILEALNTHTIGSGFSKKKLSYIQEILYHIRHAPEEYIFEVIRRFAMISREKVLLSYMSPEEIAVRYRTRYIKHNRVLLSFISNPVEVKQDFILEVINTVLQNLSLALNVKLQFIRTGIICDQIIQMAPTDLLDTLPPYSQEELRQAYQKVHAILTILEKYTINSDYLETLQEKCYRVSLITLQWFETDQLLEIGNIQRRYQIYAARRLFVLRISTLCLVIFSHSAEQLALMASERILTVCRDLIQFKYDFLKPSSIYLESMFDLDFYRAPVLSKIETALERIRSNLPPQTVERLPLSEDFAESSLSGAFASDHDMASQFKPFFSQLVINCLALKVQELDRPPEVISKETSLDREEIQEQISSSRERIEYFLKQHQEEQQRFLEFYQRSEIDQRENSFQEQTGNSET</sequence>
<evidence type="ECO:0000313" key="2">
    <source>
        <dbReference type="Proteomes" id="UP000030661"/>
    </source>
</evidence>
<dbReference type="EMBL" id="DF820473">
    <property type="protein sequence ID" value="GAK60415.1"/>
    <property type="molecule type" value="Genomic_DNA"/>
</dbReference>
<keyword evidence="2" id="KW-1185">Reference proteome</keyword>
<evidence type="ECO:0000313" key="1">
    <source>
        <dbReference type="EMBL" id="GAK60415.1"/>
    </source>
</evidence>
<dbReference type="HOGENOM" id="CLU_457623_0_0_0"/>
<reference evidence="1" key="1">
    <citation type="journal article" date="2015" name="PeerJ">
        <title>First genomic representation of candidate bacterial phylum KSB3 points to enhanced environmental sensing as a trigger of wastewater bulking.</title>
        <authorList>
            <person name="Sekiguchi Y."/>
            <person name="Ohashi A."/>
            <person name="Parks D.H."/>
            <person name="Yamauchi T."/>
            <person name="Tyson G.W."/>
            <person name="Hugenholtz P."/>
        </authorList>
    </citation>
    <scope>NUCLEOTIDE SEQUENCE [LARGE SCALE GENOMIC DNA]</scope>
</reference>
<name>A0A081C760_VECG1</name>
<proteinExistence type="predicted"/>
<accession>A0A081C760</accession>
<dbReference type="Proteomes" id="UP000030661">
    <property type="component" value="Unassembled WGS sequence"/>
</dbReference>